<proteinExistence type="inferred from homology"/>
<dbReference type="SUPFAM" id="SSF51621">
    <property type="entry name" value="Phosphoenolpyruvate/pyruvate domain"/>
    <property type="match status" value="1"/>
</dbReference>
<accession>A0A2V4NGA6</accession>
<organism evidence="9 10">
    <name type="scientific">Litorivita pollutaquae</name>
    <dbReference type="NCBI Taxonomy" id="2200892"/>
    <lineage>
        <taxon>Bacteria</taxon>
        <taxon>Pseudomonadati</taxon>
        <taxon>Pseudomonadota</taxon>
        <taxon>Alphaproteobacteria</taxon>
        <taxon>Rhodobacterales</taxon>
        <taxon>Paracoccaceae</taxon>
        <taxon>Litorivita</taxon>
    </lineage>
</organism>
<comment type="cofactor">
    <cofactor evidence="1">
        <name>a divalent metal cation</name>
        <dbReference type="ChEBI" id="CHEBI:60240"/>
    </cofactor>
</comment>
<dbReference type="AlphaFoldDB" id="A0A2V4NGA6"/>
<protein>
    <recommendedName>
        <fullName evidence="7">Hydroxypyruvate/pyruvate aldolase</fullName>
    </recommendedName>
</protein>
<comment type="catalytic activity">
    <reaction evidence="6">
        <text>D-glyceraldehyde + pyruvate = 2-dehydro-3-deoxy-L-galactonate</text>
        <dbReference type="Rhea" id="RHEA:80055"/>
        <dbReference type="ChEBI" id="CHEBI:15361"/>
        <dbReference type="ChEBI" id="CHEBI:17378"/>
        <dbReference type="ChEBI" id="CHEBI:75545"/>
    </reaction>
</comment>
<keyword evidence="10" id="KW-1185">Reference proteome</keyword>
<dbReference type="InterPro" id="IPR015813">
    <property type="entry name" value="Pyrv/PenolPyrv_kinase-like_dom"/>
</dbReference>
<dbReference type="Pfam" id="PF03328">
    <property type="entry name" value="HpcH_HpaI"/>
    <property type="match status" value="1"/>
</dbReference>
<dbReference type="InterPro" id="IPR040442">
    <property type="entry name" value="Pyrv_kinase-like_dom_sf"/>
</dbReference>
<dbReference type="PANTHER" id="PTHR30502">
    <property type="entry name" value="2-KETO-3-DEOXY-L-RHAMNONATE ALDOLASE"/>
    <property type="match status" value="1"/>
</dbReference>
<dbReference type="GO" id="GO:0046872">
    <property type="term" value="F:metal ion binding"/>
    <property type="evidence" value="ECO:0007669"/>
    <property type="project" value="UniProtKB-KW"/>
</dbReference>
<evidence type="ECO:0000256" key="6">
    <source>
        <dbReference type="ARBA" id="ARBA00045074"/>
    </source>
</evidence>
<dbReference type="GO" id="GO:0005737">
    <property type="term" value="C:cytoplasm"/>
    <property type="evidence" value="ECO:0007669"/>
    <property type="project" value="TreeGrafter"/>
</dbReference>
<comment type="similarity">
    <text evidence="2">Belongs to the HpcH/HpaI aldolase family.</text>
</comment>
<reference evidence="9 10" key="1">
    <citation type="submission" date="2018-05" db="EMBL/GenBank/DDBJ databases">
        <title>Oceanovita maritima gen. nov., sp. nov., a marine bacterium in the family Rhodobacteraceae isolated from surface seawater of Lundu port Xiamen, China.</title>
        <authorList>
            <person name="Hetharua B.H."/>
            <person name="Min D."/>
            <person name="Liao H."/>
            <person name="Tian Y."/>
        </authorList>
    </citation>
    <scope>NUCLEOTIDE SEQUENCE [LARGE SCALE GENOMIC DNA]</scope>
    <source>
        <strain evidence="9 10">FSX-11</strain>
    </source>
</reference>
<feature type="domain" description="HpcH/HpaI aldolase/citrate lyase" evidence="8">
    <location>
        <begin position="18"/>
        <end position="244"/>
    </location>
</feature>
<evidence type="ECO:0000256" key="4">
    <source>
        <dbReference type="ARBA" id="ARBA00023239"/>
    </source>
</evidence>
<dbReference type="GO" id="GO:0016832">
    <property type="term" value="F:aldehyde-lyase activity"/>
    <property type="evidence" value="ECO:0007669"/>
    <property type="project" value="TreeGrafter"/>
</dbReference>
<evidence type="ECO:0000256" key="7">
    <source>
        <dbReference type="ARBA" id="ARBA00068169"/>
    </source>
</evidence>
<evidence type="ECO:0000313" key="10">
    <source>
        <dbReference type="Proteomes" id="UP000248012"/>
    </source>
</evidence>
<dbReference type="EMBL" id="QFVT01000002">
    <property type="protein sequence ID" value="PYC49070.1"/>
    <property type="molecule type" value="Genomic_DNA"/>
</dbReference>
<evidence type="ECO:0000256" key="2">
    <source>
        <dbReference type="ARBA" id="ARBA00005568"/>
    </source>
</evidence>
<keyword evidence="3" id="KW-0479">Metal-binding</keyword>
<evidence type="ECO:0000259" key="8">
    <source>
        <dbReference type="Pfam" id="PF03328"/>
    </source>
</evidence>
<keyword evidence="4" id="KW-0456">Lyase</keyword>
<name>A0A2V4NGA6_9RHOB</name>
<gene>
    <name evidence="9" type="ORF">DI396_03150</name>
</gene>
<keyword evidence="5" id="KW-0670">Pyruvate</keyword>
<evidence type="ECO:0000313" key="9">
    <source>
        <dbReference type="EMBL" id="PYC49070.1"/>
    </source>
</evidence>
<dbReference type="RefSeq" id="WP_110794646.1">
    <property type="nucleotide sequence ID" value="NZ_KZ826481.1"/>
</dbReference>
<dbReference type="PANTHER" id="PTHR30502:SF4">
    <property type="entry name" value="5-KETO-4-DEOXY-D-GLUCARATE ALDOLASE"/>
    <property type="match status" value="1"/>
</dbReference>
<dbReference type="Gene3D" id="3.20.20.60">
    <property type="entry name" value="Phosphoenolpyruvate-binding domains"/>
    <property type="match status" value="1"/>
</dbReference>
<dbReference type="FunFam" id="3.20.20.60:FF:000004">
    <property type="entry name" value="5-keto-4-deoxy-D-glucarate aldolase"/>
    <property type="match status" value="1"/>
</dbReference>
<evidence type="ECO:0000256" key="3">
    <source>
        <dbReference type="ARBA" id="ARBA00022723"/>
    </source>
</evidence>
<dbReference type="InterPro" id="IPR005000">
    <property type="entry name" value="Aldolase/citrate-lyase_domain"/>
</dbReference>
<evidence type="ECO:0000256" key="1">
    <source>
        <dbReference type="ARBA" id="ARBA00001968"/>
    </source>
</evidence>
<comment type="caution">
    <text evidence="9">The sequence shown here is derived from an EMBL/GenBank/DDBJ whole genome shotgun (WGS) entry which is preliminary data.</text>
</comment>
<dbReference type="OrthoDB" id="9802624at2"/>
<evidence type="ECO:0000256" key="5">
    <source>
        <dbReference type="ARBA" id="ARBA00023317"/>
    </source>
</evidence>
<sequence length="255" mass="26890">MPAPKNEFKAALARGEVQIGAWCGMANAYAAEIMATAGFNWLVLDNEHAPNDLRSTLAQMQAMQGSATHPVVRIPVGETWMVKQMLDAGAQTILVPMIESGTEAAEMARAMRYPPHGVRGVGANMARASKFGAIADYLHTANDEVCLLVQVESRAAMAALDDILAVEGVDGVFIGPADLSADMGHLGNTTAPEVSAEIRDAIARINAAGKFSGILGTDDTMPGQYLEWGATFVAVGVDVTLLARAARAKAAQWRP</sequence>
<dbReference type="InterPro" id="IPR050251">
    <property type="entry name" value="HpcH-HpaI_aldolase"/>
</dbReference>
<dbReference type="Proteomes" id="UP000248012">
    <property type="component" value="Unassembled WGS sequence"/>
</dbReference>